<comment type="similarity">
    <text evidence="1">Belongs to the sigma-70 factor family. ECF subfamily.</text>
</comment>
<dbReference type="Gene3D" id="1.10.10.10">
    <property type="entry name" value="Winged helix-like DNA-binding domain superfamily/Winged helix DNA-binding domain"/>
    <property type="match status" value="1"/>
</dbReference>
<comment type="caution">
    <text evidence="6">The sequence shown here is derived from an EMBL/GenBank/DDBJ whole genome shotgun (WGS) entry which is preliminary data.</text>
</comment>
<feature type="domain" description="HTH luxR-type" evidence="5">
    <location>
        <begin position="128"/>
        <end position="155"/>
    </location>
</feature>
<dbReference type="PROSITE" id="PS00622">
    <property type="entry name" value="HTH_LUXR_1"/>
    <property type="match status" value="1"/>
</dbReference>
<gene>
    <name evidence="6" type="ORF">LX87_04282</name>
</gene>
<evidence type="ECO:0000259" key="5">
    <source>
        <dbReference type="PROSITE" id="PS00622"/>
    </source>
</evidence>
<dbReference type="GO" id="GO:0006352">
    <property type="term" value="P:DNA-templated transcription initiation"/>
    <property type="evidence" value="ECO:0007669"/>
    <property type="project" value="InterPro"/>
</dbReference>
<dbReference type="GO" id="GO:0003677">
    <property type="term" value="F:DNA binding"/>
    <property type="evidence" value="ECO:0007669"/>
    <property type="project" value="InterPro"/>
</dbReference>
<evidence type="ECO:0000256" key="2">
    <source>
        <dbReference type="ARBA" id="ARBA00023015"/>
    </source>
</evidence>
<keyword evidence="4" id="KW-0804">Transcription</keyword>
<accession>A0A327WXZ1</accession>
<keyword evidence="3" id="KW-0731">Sigma factor</keyword>
<dbReference type="InterPro" id="IPR014284">
    <property type="entry name" value="RNA_pol_sigma-70_dom"/>
</dbReference>
<dbReference type="SUPFAM" id="SSF88659">
    <property type="entry name" value="Sigma3 and sigma4 domains of RNA polymerase sigma factors"/>
    <property type="match status" value="1"/>
</dbReference>
<dbReference type="InterPro" id="IPR007627">
    <property type="entry name" value="RNA_pol_sigma70_r2"/>
</dbReference>
<proteinExistence type="inferred from homology"/>
<dbReference type="Gene3D" id="1.10.1740.10">
    <property type="match status" value="1"/>
</dbReference>
<protein>
    <submittedName>
        <fullName evidence="6">RNA polymerase sigma-70 factor (ECF subfamily)</fullName>
    </submittedName>
</protein>
<dbReference type="EMBL" id="QLMC01000005">
    <property type="protein sequence ID" value="RAJ94395.1"/>
    <property type="molecule type" value="Genomic_DNA"/>
</dbReference>
<dbReference type="PANTHER" id="PTHR43133">
    <property type="entry name" value="RNA POLYMERASE ECF-TYPE SIGMA FACTO"/>
    <property type="match status" value="1"/>
</dbReference>
<keyword evidence="2" id="KW-0805">Transcription regulation</keyword>
<reference evidence="6 7" key="1">
    <citation type="submission" date="2018-06" db="EMBL/GenBank/DDBJ databases">
        <title>Genomic Encyclopedia of Archaeal and Bacterial Type Strains, Phase II (KMG-II): from individual species to whole genera.</title>
        <authorList>
            <person name="Goeker M."/>
        </authorList>
    </citation>
    <scope>NUCLEOTIDE SEQUENCE [LARGE SCALE GENOMIC DNA]</scope>
    <source>
        <strain evidence="6 7">DSM 21851</strain>
    </source>
</reference>
<dbReference type="InterPro" id="IPR013249">
    <property type="entry name" value="RNA_pol_sigma70_r4_t2"/>
</dbReference>
<dbReference type="GO" id="GO:0016987">
    <property type="term" value="F:sigma factor activity"/>
    <property type="evidence" value="ECO:0007669"/>
    <property type="project" value="UniProtKB-KW"/>
</dbReference>
<dbReference type="Pfam" id="PF04542">
    <property type="entry name" value="Sigma70_r2"/>
    <property type="match status" value="1"/>
</dbReference>
<dbReference type="AlphaFoldDB" id="A0A327WXZ1"/>
<dbReference type="InterPro" id="IPR013325">
    <property type="entry name" value="RNA_pol_sigma_r2"/>
</dbReference>
<dbReference type="InterPro" id="IPR039425">
    <property type="entry name" value="RNA_pol_sigma-70-like"/>
</dbReference>
<sequence>MIAMEKEFVSLLNRHPGILYKVCSLYCKEPADREDLFQEIVLQLWRAYPGFKNESSVTTWMYRIALNTAISNFRRKAVKVQGVPFSENELQIPDLREDTTDEEVRALYGAIEQLSPIEKAVITLYLDDRSYDEIATIIGITKTNVGVKLNRIKAKLERLLKSTTRY</sequence>
<dbReference type="PANTHER" id="PTHR43133:SF45">
    <property type="entry name" value="RNA POLYMERASE ECF-TYPE SIGMA FACTOR"/>
    <property type="match status" value="1"/>
</dbReference>
<evidence type="ECO:0000313" key="7">
    <source>
        <dbReference type="Proteomes" id="UP000248790"/>
    </source>
</evidence>
<dbReference type="InterPro" id="IPR036388">
    <property type="entry name" value="WH-like_DNA-bd_sf"/>
</dbReference>
<evidence type="ECO:0000256" key="4">
    <source>
        <dbReference type="ARBA" id="ARBA00023163"/>
    </source>
</evidence>
<organism evidence="6 7">
    <name type="scientific">Larkinella arboricola</name>
    <dbReference type="NCBI Taxonomy" id="643671"/>
    <lineage>
        <taxon>Bacteria</taxon>
        <taxon>Pseudomonadati</taxon>
        <taxon>Bacteroidota</taxon>
        <taxon>Cytophagia</taxon>
        <taxon>Cytophagales</taxon>
        <taxon>Spirosomataceae</taxon>
        <taxon>Larkinella</taxon>
    </lineage>
</organism>
<evidence type="ECO:0000256" key="3">
    <source>
        <dbReference type="ARBA" id="ARBA00023082"/>
    </source>
</evidence>
<dbReference type="Proteomes" id="UP000248790">
    <property type="component" value="Unassembled WGS sequence"/>
</dbReference>
<dbReference type="NCBIfam" id="TIGR02937">
    <property type="entry name" value="sigma70-ECF"/>
    <property type="match status" value="1"/>
</dbReference>
<dbReference type="Pfam" id="PF08281">
    <property type="entry name" value="Sigma70_r4_2"/>
    <property type="match status" value="1"/>
</dbReference>
<keyword evidence="7" id="KW-1185">Reference proteome</keyword>
<evidence type="ECO:0000313" key="6">
    <source>
        <dbReference type="EMBL" id="RAJ94395.1"/>
    </source>
</evidence>
<evidence type="ECO:0000256" key="1">
    <source>
        <dbReference type="ARBA" id="ARBA00010641"/>
    </source>
</evidence>
<name>A0A327WXZ1_LARAB</name>
<dbReference type="SUPFAM" id="SSF88946">
    <property type="entry name" value="Sigma2 domain of RNA polymerase sigma factors"/>
    <property type="match status" value="1"/>
</dbReference>
<dbReference type="InterPro" id="IPR013324">
    <property type="entry name" value="RNA_pol_sigma_r3/r4-like"/>
</dbReference>
<dbReference type="InterPro" id="IPR000792">
    <property type="entry name" value="Tscrpt_reg_LuxR_C"/>
</dbReference>